<dbReference type="AlphaFoldDB" id="A0A371GI74"/>
<dbReference type="EMBL" id="QJKJ01005443">
    <property type="protein sequence ID" value="RDX90268.1"/>
    <property type="molecule type" value="Genomic_DNA"/>
</dbReference>
<evidence type="ECO:0000313" key="3">
    <source>
        <dbReference type="Proteomes" id="UP000257109"/>
    </source>
</evidence>
<comment type="caution">
    <text evidence="2">The sequence shown here is derived from an EMBL/GenBank/DDBJ whole genome shotgun (WGS) entry which is preliminary data.</text>
</comment>
<organism evidence="2 3">
    <name type="scientific">Mucuna pruriens</name>
    <name type="common">Velvet bean</name>
    <name type="synonym">Dolichos pruriens</name>
    <dbReference type="NCBI Taxonomy" id="157652"/>
    <lineage>
        <taxon>Eukaryota</taxon>
        <taxon>Viridiplantae</taxon>
        <taxon>Streptophyta</taxon>
        <taxon>Embryophyta</taxon>
        <taxon>Tracheophyta</taxon>
        <taxon>Spermatophyta</taxon>
        <taxon>Magnoliopsida</taxon>
        <taxon>eudicotyledons</taxon>
        <taxon>Gunneridae</taxon>
        <taxon>Pentapetalae</taxon>
        <taxon>rosids</taxon>
        <taxon>fabids</taxon>
        <taxon>Fabales</taxon>
        <taxon>Fabaceae</taxon>
        <taxon>Papilionoideae</taxon>
        <taxon>50 kb inversion clade</taxon>
        <taxon>NPAAA clade</taxon>
        <taxon>indigoferoid/millettioid clade</taxon>
        <taxon>Phaseoleae</taxon>
        <taxon>Mucuna</taxon>
    </lineage>
</organism>
<keyword evidence="3" id="KW-1185">Reference proteome</keyword>
<evidence type="ECO:0000259" key="1">
    <source>
        <dbReference type="Pfam" id="PF07727"/>
    </source>
</evidence>
<name>A0A371GI74_MUCPR</name>
<dbReference type="STRING" id="157652.A0A371GI74"/>
<feature type="domain" description="Reverse transcriptase Ty1/copia-type" evidence="1">
    <location>
        <begin position="70"/>
        <end position="220"/>
    </location>
</feature>
<reference evidence="2" key="1">
    <citation type="submission" date="2018-05" db="EMBL/GenBank/DDBJ databases">
        <title>Draft genome of Mucuna pruriens seed.</title>
        <authorList>
            <person name="Nnadi N.E."/>
            <person name="Vos R."/>
            <person name="Hasami M.H."/>
            <person name="Devisetty U.K."/>
            <person name="Aguiy J.C."/>
        </authorList>
    </citation>
    <scope>NUCLEOTIDE SEQUENCE [LARGE SCALE GENOMIC DNA]</scope>
    <source>
        <strain evidence="2">JCA_2017</strain>
    </source>
</reference>
<evidence type="ECO:0000313" key="2">
    <source>
        <dbReference type="EMBL" id="RDX90268.1"/>
    </source>
</evidence>
<sequence>MKTYHPKHHIFRNVQDKVRTRPTFKDQVQVALLSKVEPKSIEDALLDEGWIKAMQEELDQFQKNDIFKNKLDENEVDVKQPPSFESDAFPNHVFKLKNALHGLKQVSRAWYEKLSSFLMSNGFERGKIDTTLFHINYNSHFITVQIYVEDIIFGATNETLCEKFSELMQKEFKMSMVGELKFFLGLQIKQVEDETYIHQTKHIKELLNMFNLEDCKSMSTVQRRDIVL</sequence>
<protein>
    <submittedName>
        <fullName evidence="2">Copia protein</fullName>
    </submittedName>
</protein>
<dbReference type="InterPro" id="IPR013103">
    <property type="entry name" value="RVT_2"/>
</dbReference>
<dbReference type="Proteomes" id="UP000257109">
    <property type="component" value="Unassembled WGS sequence"/>
</dbReference>
<accession>A0A371GI74</accession>
<dbReference type="Pfam" id="PF07727">
    <property type="entry name" value="RVT_2"/>
    <property type="match status" value="1"/>
</dbReference>
<gene>
    <name evidence="2" type="primary">GIP</name>
    <name evidence="2" type="ORF">CR513_27896</name>
</gene>
<proteinExistence type="predicted"/>
<feature type="non-terminal residue" evidence="2">
    <location>
        <position position="1"/>
    </location>
</feature>
<dbReference type="OrthoDB" id="1740642at2759"/>